<feature type="compositionally biased region" description="Basic and acidic residues" evidence="6">
    <location>
        <begin position="544"/>
        <end position="555"/>
    </location>
</feature>
<dbReference type="Ensembl" id="ENSOANT00000055209.1">
    <property type="protein sequence ID" value="ENSOANP00000044813.1"/>
    <property type="gene ID" value="ENSOANG00000036842.1"/>
</dbReference>
<proteinExistence type="inferred from homology"/>
<feature type="compositionally biased region" description="Pro residues" evidence="6">
    <location>
        <begin position="126"/>
        <end position="137"/>
    </location>
</feature>
<dbReference type="AlphaFoldDB" id="A0A6I8NWH6"/>
<evidence type="ECO:0000256" key="6">
    <source>
        <dbReference type="SAM" id="MobiDB-lite"/>
    </source>
</evidence>
<protein>
    <recommendedName>
        <fullName evidence="3">SH3 domain-containing YSC84-like protein 1</fullName>
    </recommendedName>
</protein>
<dbReference type="Pfam" id="PF00018">
    <property type="entry name" value="SH3_1"/>
    <property type="match status" value="1"/>
</dbReference>
<dbReference type="InterPro" id="IPR036028">
    <property type="entry name" value="SH3-like_dom_sf"/>
</dbReference>
<evidence type="ECO:0000313" key="8">
    <source>
        <dbReference type="Ensembl" id="ENSOANP00000044813.1"/>
    </source>
</evidence>
<dbReference type="InterPro" id="IPR001452">
    <property type="entry name" value="SH3_domain"/>
</dbReference>
<evidence type="ECO:0000259" key="7">
    <source>
        <dbReference type="PROSITE" id="PS50002"/>
    </source>
</evidence>
<dbReference type="SUPFAM" id="SSF50044">
    <property type="entry name" value="SH3-domain"/>
    <property type="match status" value="1"/>
</dbReference>
<dbReference type="InParanoid" id="A0A6I8NWH6"/>
<dbReference type="InterPro" id="IPR051702">
    <property type="entry name" value="SH3_domain_YSC84-like"/>
</dbReference>
<feature type="compositionally biased region" description="Polar residues" evidence="6">
    <location>
        <begin position="561"/>
        <end position="581"/>
    </location>
</feature>
<dbReference type="InterPro" id="IPR033643">
    <property type="entry name" value="SYLF_SH3YL1-like"/>
</dbReference>
<evidence type="ECO:0000256" key="3">
    <source>
        <dbReference type="ARBA" id="ARBA00019109"/>
    </source>
</evidence>
<dbReference type="Pfam" id="PF04366">
    <property type="entry name" value="Ysc84"/>
    <property type="match status" value="1"/>
</dbReference>
<reference evidence="8" key="3">
    <citation type="submission" date="2025-09" db="UniProtKB">
        <authorList>
            <consortium name="Ensembl"/>
        </authorList>
    </citation>
    <scope>IDENTIFICATION</scope>
    <source>
        <strain evidence="8">Glennie</strain>
    </source>
</reference>
<dbReference type="Bgee" id="ENSOANG00000036842">
    <property type="expression patterns" value="Expressed in endometrium and 7 other cell types or tissues"/>
</dbReference>
<dbReference type="CDD" id="cd11841">
    <property type="entry name" value="SH3_SH3YL1_like"/>
    <property type="match status" value="1"/>
</dbReference>
<gene>
    <name evidence="8" type="primary">SH3YL1</name>
</gene>
<feature type="compositionally biased region" description="Low complexity" evidence="6">
    <location>
        <begin position="39"/>
        <end position="66"/>
    </location>
</feature>
<name>A0A6I8NWH6_ORNAN</name>
<keyword evidence="4 5" id="KW-0728">SH3 domain</keyword>
<organism evidence="8 9">
    <name type="scientific">Ornithorhynchus anatinus</name>
    <name type="common">Duckbill platypus</name>
    <dbReference type="NCBI Taxonomy" id="9258"/>
    <lineage>
        <taxon>Eukaryota</taxon>
        <taxon>Metazoa</taxon>
        <taxon>Chordata</taxon>
        <taxon>Craniata</taxon>
        <taxon>Vertebrata</taxon>
        <taxon>Euteleostomi</taxon>
        <taxon>Mammalia</taxon>
        <taxon>Monotremata</taxon>
        <taxon>Ornithorhynchidae</taxon>
        <taxon>Ornithorhynchus</taxon>
    </lineage>
</organism>
<feature type="compositionally biased region" description="Pro residues" evidence="6">
    <location>
        <begin position="67"/>
        <end position="88"/>
    </location>
</feature>
<evidence type="ECO:0000313" key="9">
    <source>
        <dbReference type="Proteomes" id="UP000002279"/>
    </source>
</evidence>
<dbReference type="FunFam" id="2.30.30.40:FF:000100">
    <property type="entry name" value="SH3 domain-containing YSC84-like protein 1"/>
    <property type="match status" value="1"/>
</dbReference>
<comment type="subunit">
    <text evidence="2">Interacts with SH3D19.</text>
</comment>
<keyword evidence="9" id="KW-1185">Reference proteome</keyword>
<dbReference type="InterPro" id="IPR035511">
    <property type="entry name" value="SH3YL1_SH3"/>
</dbReference>
<dbReference type="FunCoup" id="A0A6I8NWH6">
    <property type="interactions" value="19"/>
</dbReference>
<dbReference type="Proteomes" id="UP000002279">
    <property type="component" value="Chromosome X1"/>
</dbReference>
<dbReference type="PANTHER" id="PTHR15629">
    <property type="entry name" value="SH3YL1 PROTEIN"/>
    <property type="match status" value="1"/>
</dbReference>
<reference evidence="8" key="2">
    <citation type="submission" date="2025-08" db="UniProtKB">
        <authorList>
            <consortium name="Ensembl"/>
        </authorList>
    </citation>
    <scope>IDENTIFICATION</scope>
    <source>
        <strain evidence="8">Glennie</strain>
    </source>
</reference>
<evidence type="ECO:0000256" key="2">
    <source>
        <dbReference type="ARBA" id="ARBA00011089"/>
    </source>
</evidence>
<sequence>EYLLSTHWVQCALGSAQELAANRSALNLSLSPPPPPFPFTSSSSSLPSLLSPSSSLPSLLSPTSSLPLPPPPFPPLLLPSLSPPPPFLSPSSSLPSPPPSSLPSPPPPPFPRPLLLPSLAPSSSLPSPPPPPFPRPLFPPSLAPSSLPPSPPLPSLPLPLLPSLAPSSLPPSPPPPSLSPSSLPSPPLPSLPFPLLPPFPPPPSLSPSFFPLPLPLSLPFPPPLLLPFPVPFPLLSSSSSLSPSSPPLLFLLLLLPFPLLPPFLLLSLPPPPFPLPLLLLPPFPLLFSSSSSLPPCSPPPLSSSRPPALTWTQAKASEVNNPIPSNLKSEARKAAKILREFTEITSRNGPDKIIPAHVIAKAKGLVILSVIKAGFLVTARGGSGIVLARLPDGKWSAPSAIGIAGLGGGFEIGIEVSDLVIILNYDRAVEAFAKGGNLTLGGNCTVAVGPLGRNLEGDVALRSSAAVYTYCKSRGLFAGVSLEGSCLIERKETNRKFYCQDIRASDILFGNIPRPAQAEDLYEILESFTEKYDNEWQRINARKAAREQRKAKDLAVKPVTRAQSHRPSASRQQKSGSQNNRNARKLYPELPLDCDNRSSSRPKEATALYSFEGQHPGDLSFQAGDKITVLSKTASHFDWWEGRLRGQTGIFPANYITMN</sequence>
<dbReference type="CDD" id="cd11525">
    <property type="entry name" value="SYLF_SH3YL1_like"/>
    <property type="match status" value="1"/>
</dbReference>
<evidence type="ECO:0000256" key="1">
    <source>
        <dbReference type="ARBA" id="ARBA00007761"/>
    </source>
</evidence>
<reference evidence="8 9" key="1">
    <citation type="journal article" date="2008" name="Nature">
        <title>Genome analysis of the platypus reveals unique signatures of evolution.</title>
        <authorList>
            <person name="Warren W.C."/>
            <person name="Hillier L.W."/>
            <person name="Marshall Graves J.A."/>
            <person name="Birney E."/>
            <person name="Ponting C.P."/>
            <person name="Grutzner F."/>
            <person name="Belov K."/>
            <person name="Miller W."/>
            <person name="Clarke L."/>
            <person name="Chinwalla A.T."/>
            <person name="Yang S.P."/>
            <person name="Heger A."/>
            <person name="Locke D.P."/>
            <person name="Miethke P."/>
            <person name="Waters P.D."/>
            <person name="Veyrunes F."/>
            <person name="Fulton L."/>
            <person name="Fulton B."/>
            <person name="Graves T."/>
            <person name="Wallis J."/>
            <person name="Puente X.S."/>
            <person name="Lopez-Otin C."/>
            <person name="Ordonez G.R."/>
            <person name="Eichler E.E."/>
            <person name="Chen L."/>
            <person name="Cheng Z."/>
            <person name="Deakin J.E."/>
            <person name="Alsop A."/>
            <person name="Thompson K."/>
            <person name="Kirby P."/>
            <person name="Papenfuss A.T."/>
            <person name="Wakefield M.J."/>
            <person name="Olender T."/>
            <person name="Lancet D."/>
            <person name="Huttley G.A."/>
            <person name="Smit A.F."/>
            <person name="Pask A."/>
            <person name="Temple-Smith P."/>
            <person name="Batzer M.A."/>
            <person name="Walker J.A."/>
            <person name="Konkel M.K."/>
            <person name="Harris R.S."/>
            <person name="Whittington C.M."/>
            <person name="Wong E.S."/>
            <person name="Gemmell N.J."/>
            <person name="Buschiazzo E."/>
            <person name="Vargas Jentzsch I.M."/>
            <person name="Merkel A."/>
            <person name="Schmitz J."/>
            <person name="Zemann A."/>
            <person name="Churakov G."/>
            <person name="Kriegs J.O."/>
            <person name="Brosius J."/>
            <person name="Murchison E.P."/>
            <person name="Sachidanandam R."/>
            <person name="Smith C."/>
            <person name="Hannon G.J."/>
            <person name="Tsend-Ayush E."/>
            <person name="McMillan D."/>
            <person name="Attenborough R."/>
            <person name="Rens W."/>
            <person name="Ferguson-Smith M."/>
            <person name="Lefevre C.M."/>
            <person name="Sharp J.A."/>
            <person name="Nicholas K.R."/>
            <person name="Ray D.A."/>
            <person name="Kube M."/>
            <person name="Reinhardt R."/>
            <person name="Pringle T.H."/>
            <person name="Taylor J."/>
            <person name="Jones R.C."/>
            <person name="Nixon B."/>
            <person name="Dacheux J.L."/>
            <person name="Niwa H."/>
            <person name="Sekita Y."/>
            <person name="Huang X."/>
            <person name="Stark A."/>
            <person name="Kheradpour P."/>
            <person name="Kellis M."/>
            <person name="Flicek P."/>
            <person name="Chen Y."/>
            <person name="Webber C."/>
            <person name="Hardison R."/>
            <person name="Nelson J."/>
            <person name="Hallsworth-Pepin K."/>
            <person name="Delehaunty K."/>
            <person name="Markovic C."/>
            <person name="Minx P."/>
            <person name="Feng Y."/>
            <person name="Kremitzki C."/>
            <person name="Mitreva M."/>
            <person name="Glasscock J."/>
            <person name="Wylie T."/>
            <person name="Wohldmann P."/>
            <person name="Thiru P."/>
            <person name="Nhan M.N."/>
            <person name="Pohl C.S."/>
            <person name="Smith S.M."/>
            <person name="Hou S."/>
            <person name="Nefedov M."/>
            <person name="de Jong P.J."/>
            <person name="Renfree M.B."/>
            <person name="Mardis E.R."/>
            <person name="Wilson R.K."/>
        </authorList>
    </citation>
    <scope>NUCLEOTIDE SEQUENCE [LARGE SCALE GENOMIC DNA]</scope>
    <source>
        <strain evidence="8 9">Glennie</strain>
    </source>
</reference>
<feature type="region of interest" description="Disordered" evidence="6">
    <location>
        <begin position="543"/>
        <end position="599"/>
    </location>
</feature>
<feature type="compositionally biased region" description="Pro residues" evidence="6">
    <location>
        <begin position="95"/>
        <end position="114"/>
    </location>
</feature>
<accession>A0A6I8NWH6</accession>
<feature type="region of interest" description="Disordered" evidence="6">
    <location>
        <begin position="26"/>
        <end position="137"/>
    </location>
</feature>
<dbReference type="PRINTS" id="PR00452">
    <property type="entry name" value="SH3DOMAIN"/>
</dbReference>
<feature type="compositionally biased region" description="Low complexity" evidence="6">
    <location>
        <begin position="115"/>
        <end position="125"/>
    </location>
</feature>
<dbReference type="SMART" id="SM00326">
    <property type="entry name" value="SH3"/>
    <property type="match status" value="1"/>
</dbReference>
<dbReference type="PANTHER" id="PTHR15629:SF2">
    <property type="entry name" value="SH3 DOMAIN-CONTAINING YSC84-LIKE PROTEIN 1"/>
    <property type="match status" value="1"/>
</dbReference>
<dbReference type="InterPro" id="IPR007461">
    <property type="entry name" value="Ysc84_actin-binding"/>
</dbReference>
<evidence type="ECO:0000256" key="4">
    <source>
        <dbReference type="ARBA" id="ARBA00022443"/>
    </source>
</evidence>
<dbReference type="PRINTS" id="PR01217">
    <property type="entry name" value="PRICHEXTENSN"/>
</dbReference>
<comment type="similarity">
    <text evidence="1">Belongs to the SH3YL1 family.</text>
</comment>
<dbReference type="GeneTree" id="ENSGT00510000048137"/>
<feature type="domain" description="SH3" evidence="7">
    <location>
        <begin position="600"/>
        <end position="659"/>
    </location>
</feature>
<evidence type="ECO:0000256" key="5">
    <source>
        <dbReference type="PROSITE-ProRule" id="PRU00192"/>
    </source>
</evidence>
<dbReference type="PROSITE" id="PS50002">
    <property type="entry name" value="SH3"/>
    <property type="match status" value="1"/>
</dbReference>
<dbReference type="Gene3D" id="2.30.30.40">
    <property type="entry name" value="SH3 Domains"/>
    <property type="match status" value="1"/>
</dbReference>